<dbReference type="eggNOG" id="COG3209">
    <property type="taxonomic scope" value="Bacteria"/>
</dbReference>
<organism evidence="2 3">
    <name type="scientific">Cellvibrio japonicus (strain Ueda107)</name>
    <name type="common">Pseudomonas fluorescens subsp. cellulosa</name>
    <dbReference type="NCBI Taxonomy" id="498211"/>
    <lineage>
        <taxon>Bacteria</taxon>
        <taxon>Pseudomonadati</taxon>
        <taxon>Pseudomonadota</taxon>
        <taxon>Gammaproteobacteria</taxon>
        <taxon>Cellvibrionales</taxon>
        <taxon>Cellvibrionaceae</taxon>
        <taxon>Cellvibrio</taxon>
    </lineage>
</organism>
<dbReference type="EMBL" id="CP000934">
    <property type="protein sequence ID" value="ACE83371.1"/>
    <property type="molecule type" value="Genomic_DNA"/>
</dbReference>
<dbReference type="Proteomes" id="UP000001036">
    <property type="component" value="Chromosome"/>
</dbReference>
<evidence type="ECO:0000256" key="1">
    <source>
        <dbReference type="SAM" id="MobiDB-lite"/>
    </source>
</evidence>
<feature type="compositionally biased region" description="Basic and acidic residues" evidence="1">
    <location>
        <begin position="31"/>
        <end position="40"/>
    </location>
</feature>
<evidence type="ECO:0000313" key="2">
    <source>
        <dbReference type="EMBL" id="ACE83371.1"/>
    </source>
</evidence>
<protein>
    <submittedName>
        <fullName evidence="2">Uncharacterized protein</fullName>
    </submittedName>
</protein>
<accession>B3PKR8</accession>
<dbReference type="AlphaFoldDB" id="B3PKR8"/>
<name>B3PKR8_CELJU</name>
<dbReference type="HOGENOM" id="CLU_2536439_0_0_6"/>
<feature type="region of interest" description="Disordered" evidence="1">
    <location>
        <begin position="1"/>
        <end position="48"/>
    </location>
</feature>
<evidence type="ECO:0000313" key="3">
    <source>
        <dbReference type="Proteomes" id="UP000001036"/>
    </source>
</evidence>
<feature type="region of interest" description="Disordered" evidence="1">
    <location>
        <begin position="63"/>
        <end position="83"/>
    </location>
</feature>
<gene>
    <name evidence="2" type="ordered locus">CJA_0825</name>
</gene>
<dbReference type="KEGG" id="cja:CJA_0825"/>
<sequence length="83" mass="8940">MKKKGISGQKLNKDGSSPRANSQVNAQNKTENTDKYEASVKETNIPGREAALNSEQAATNQLKADGHSLRLQCRPKPEQSGGC</sequence>
<proteinExistence type="predicted"/>
<reference evidence="2 3" key="1">
    <citation type="journal article" date="2008" name="J. Bacteriol.">
        <title>Insights into plant cell wall degradation from the genome sequence of the soil bacterium Cellvibrio japonicus.</title>
        <authorList>
            <person name="Deboy R.T."/>
            <person name="Mongodin E.F."/>
            <person name="Fouts D.E."/>
            <person name="Tailford L.E."/>
            <person name="Khouri H."/>
            <person name="Emerson J.B."/>
            <person name="Mohamoud Y."/>
            <person name="Watkins K."/>
            <person name="Henrissat B."/>
            <person name="Gilbert H.J."/>
            <person name="Nelson K.E."/>
        </authorList>
    </citation>
    <scope>NUCLEOTIDE SEQUENCE [LARGE SCALE GENOMIC DNA]</scope>
    <source>
        <strain evidence="2 3">Ueda107</strain>
    </source>
</reference>
<keyword evidence="3" id="KW-1185">Reference proteome</keyword>
<feature type="compositionally biased region" description="Polar residues" evidence="1">
    <location>
        <begin position="14"/>
        <end position="30"/>
    </location>
</feature>